<dbReference type="GO" id="GO:0005524">
    <property type="term" value="F:ATP binding"/>
    <property type="evidence" value="ECO:0007669"/>
    <property type="project" value="UniProtKB-KW"/>
</dbReference>
<dbReference type="Gene3D" id="1.25.40.20">
    <property type="entry name" value="Ankyrin repeat-containing domain"/>
    <property type="match status" value="1"/>
</dbReference>
<reference evidence="7" key="1">
    <citation type="submission" date="2021-04" db="EMBL/GenBank/DDBJ databases">
        <authorList>
            <consortium name="Wellcome Sanger Institute Data Sharing"/>
        </authorList>
    </citation>
    <scope>NUCLEOTIDE SEQUENCE [LARGE SCALE GENOMIC DNA]</scope>
</reference>
<keyword evidence="3" id="KW-0040">ANK repeat</keyword>
<gene>
    <name evidence="7" type="primary">LOC115058954</name>
</gene>
<dbReference type="GeneID" id="115058954"/>
<feature type="compositionally biased region" description="Basic and acidic residues" evidence="4">
    <location>
        <begin position="307"/>
        <end position="322"/>
    </location>
</feature>
<dbReference type="InterPro" id="IPR000719">
    <property type="entry name" value="Prot_kinase_dom"/>
</dbReference>
<dbReference type="GO" id="GO:0036498">
    <property type="term" value="P:IRE1-mediated unfolded protein response"/>
    <property type="evidence" value="ECO:0007669"/>
    <property type="project" value="TreeGrafter"/>
</dbReference>
<feature type="region of interest" description="Disordered" evidence="4">
    <location>
        <begin position="295"/>
        <end position="333"/>
    </location>
</feature>
<dbReference type="InterPro" id="IPR036770">
    <property type="entry name" value="Ankyrin_rpt-contain_sf"/>
</dbReference>
<dbReference type="Proteomes" id="UP000472264">
    <property type="component" value="Chromosome 18"/>
</dbReference>
<evidence type="ECO:0000256" key="1">
    <source>
        <dbReference type="ARBA" id="ARBA00022741"/>
    </source>
</evidence>
<dbReference type="GO" id="GO:0051082">
    <property type="term" value="F:unfolded protein binding"/>
    <property type="evidence" value="ECO:0007669"/>
    <property type="project" value="TreeGrafter"/>
</dbReference>
<keyword evidence="2" id="KW-0067">ATP-binding</keyword>
<dbReference type="InterPro" id="IPR038357">
    <property type="entry name" value="KEN_sf"/>
</dbReference>
<dbReference type="PROSITE" id="PS50088">
    <property type="entry name" value="ANK_REPEAT"/>
    <property type="match status" value="2"/>
</dbReference>
<feature type="repeat" description="ANK" evidence="3">
    <location>
        <begin position="39"/>
        <end position="71"/>
    </location>
</feature>
<feature type="domain" description="Protein kinase" evidence="5">
    <location>
        <begin position="389"/>
        <end position="640"/>
    </location>
</feature>
<dbReference type="PROSITE" id="PS00108">
    <property type="entry name" value="PROTEIN_KINASE_ST"/>
    <property type="match status" value="1"/>
</dbReference>
<keyword evidence="1" id="KW-0547">Nucleotide-binding</keyword>
<dbReference type="InterPro" id="IPR045133">
    <property type="entry name" value="IRE1/2-like"/>
</dbReference>
<evidence type="ECO:0000259" key="6">
    <source>
        <dbReference type="PROSITE" id="PS51392"/>
    </source>
</evidence>
<dbReference type="AlphaFoldDB" id="A0A665XGH2"/>
<dbReference type="GO" id="GO:0070059">
    <property type="term" value="P:intrinsic apoptotic signaling pathway in response to endoplasmic reticulum stress"/>
    <property type="evidence" value="ECO:0007669"/>
    <property type="project" value="TreeGrafter"/>
</dbReference>
<dbReference type="PROSITE" id="PS50011">
    <property type="entry name" value="PROTEIN_KINASE_DOM"/>
    <property type="match status" value="1"/>
</dbReference>
<dbReference type="InterPro" id="IPR008271">
    <property type="entry name" value="Ser/Thr_kinase_AS"/>
</dbReference>
<keyword evidence="8" id="KW-1185">Reference proteome</keyword>
<dbReference type="SMART" id="SM00248">
    <property type="entry name" value="ANK"/>
    <property type="match status" value="3"/>
</dbReference>
<name>A0A665XGH2_ECHNA</name>
<dbReference type="PROSITE" id="PS51392">
    <property type="entry name" value="KEN"/>
    <property type="match status" value="1"/>
</dbReference>
<evidence type="ECO:0000313" key="7">
    <source>
        <dbReference type="Ensembl" id="ENSENLP00000055021.1"/>
    </source>
</evidence>
<feature type="region of interest" description="Disordered" evidence="4">
    <location>
        <begin position="757"/>
        <end position="790"/>
    </location>
</feature>
<reference evidence="7" key="2">
    <citation type="submission" date="2025-08" db="UniProtKB">
        <authorList>
            <consortium name="Ensembl"/>
        </authorList>
    </citation>
    <scope>IDENTIFICATION</scope>
</reference>
<organism evidence="7 8">
    <name type="scientific">Echeneis naucrates</name>
    <name type="common">Live sharksucker</name>
    <dbReference type="NCBI Taxonomy" id="173247"/>
    <lineage>
        <taxon>Eukaryota</taxon>
        <taxon>Metazoa</taxon>
        <taxon>Chordata</taxon>
        <taxon>Craniata</taxon>
        <taxon>Vertebrata</taxon>
        <taxon>Euteleostomi</taxon>
        <taxon>Actinopterygii</taxon>
        <taxon>Neopterygii</taxon>
        <taxon>Teleostei</taxon>
        <taxon>Neoteleostei</taxon>
        <taxon>Acanthomorphata</taxon>
        <taxon>Carangaria</taxon>
        <taxon>Carangiformes</taxon>
        <taxon>Echeneidae</taxon>
        <taxon>Echeneis</taxon>
    </lineage>
</organism>
<evidence type="ECO:0000259" key="5">
    <source>
        <dbReference type="PROSITE" id="PS50011"/>
    </source>
</evidence>
<reference evidence="7" key="3">
    <citation type="submission" date="2025-09" db="UniProtKB">
        <authorList>
            <consortium name="Ensembl"/>
        </authorList>
    </citation>
    <scope>IDENTIFICATION</scope>
</reference>
<dbReference type="SUPFAM" id="SSF48403">
    <property type="entry name" value="Ankyrin repeat"/>
    <property type="match status" value="1"/>
</dbReference>
<accession>A0A665XGH2</accession>
<dbReference type="InterPro" id="IPR011009">
    <property type="entry name" value="Kinase-like_dom_sf"/>
</dbReference>
<feature type="repeat" description="ANK" evidence="3">
    <location>
        <begin position="106"/>
        <end position="138"/>
    </location>
</feature>
<protein>
    <submittedName>
        <fullName evidence="7">Serine/threonine-protein kinase/endoribonuclease IRE2-like</fullName>
    </submittedName>
</protein>
<dbReference type="Gene3D" id="1.20.1440.180">
    <property type="entry name" value="KEN domain"/>
    <property type="match status" value="1"/>
</dbReference>
<dbReference type="InterPro" id="IPR010513">
    <property type="entry name" value="KEN_dom"/>
</dbReference>
<dbReference type="OMA" id="WSAMETT"/>
<dbReference type="GO" id="GO:0006397">
    <property type="term" value="P:mRNA processing"/>
    <property type="evidence" value="ECO:0007669"/>
    <property type="project" value="InterPro"/>
</dbReference>
<dbReference type="RefSeq" id="XP_029382382.1">
    <property type="nucleotide sequence ID" value="XM_029526522.1"/>
</dbReference>
<dbReference type="Pfam" id="PF12796">
    <property type="entry name" value="Ank_2"/>
    <property type="match status" value="1"/>
</dbReference>
<dbReference type="PROSITE" id="PS50297">
    <property type="entry name" value="ANK_REP_REGION"/>
    <property type="match status" value="1"/>
</dbReference>
<dbReference type="Pfam" id="PF00069">
    <property type="entry name" value="Pkinase"/>
    <property type="match status" value="1"/>
</dbReference>
<dbReference type="GO" id="GO:1990604">
    <property type="term" value="C:IRE1-TRAF2-ASK1 complex"/>
    <property type="evidence" value="ECO:0007669"/>
    <property type="project" value="TreeGrafter"/>
</dbReference>
<dbReference type="Ensembl" id="ENSENLT00000056313.1">
    <property type="protein sequence ID" value="ENSENLP00000055021.1"/>
    <property type="gene ID" value="ENSENLG00000022889.1"/>
</dbReference>
<feature type="domain" description="KEN" evidence="6">
    <location>
        <begin position="643"/>
        <end position="768"/>
    </location>
</feature>
<evidence type="ECO:0000313" key="8">
    <source>
        <dbReference type="Proteomes" id="UP000472264"/>
    </source>
</evidence>
<dbReference type="GO" id="GO:0004521">
    <property type="term" value="F:RNA endonuclease activity"/>
    <property type="evidence" value="ECO:0007669"/>
    <property type="project" value="InterPro"/>
</dbReference>
<dbReference type="OrthoDB" id="63989at2759"/>
<dbReference type="SMART" id="SM00220">
    <property type="entry name" value="S_TKc"/>
    <property type="match status" value="1"/>
</dbReference>
<evidence type="ECO:0000256" key="3">
    <source>
        <dbReference type="PROSITE-ProRule" id="PRU00023"/>
    </source>
</evidence>
<dbReference type="PANTHER" id="PTHR13954">
    <property type="entry name" value="IRE1-RELATED"/>
    <property type="match status" value="1"/>
</dbReference>
<dbReference type="PANTHER" id="PTHR13954:SF28">
    <property type="match status" value="1"/>
</dbReference>
<evidence type="ECO:0000256" key="4">
    <source>
        <dbReference type="SAM" id="MobiDB-lite"/>
    </source>
</evidence>
<dbReference type="InterPro" id="IPR002110">
    <property type="entry name" value="Ankyrin_rpt"/>
</dbReference>
<dbReference type="GO" id="GO:0004674">
    <property type="term" value="F:protein serine/threonine kinase activity"/>
    <property type="evidence" value="ECO:0007669"/>
    <property type="project" value="InterPro"/>
</dbReference>
<dbReference type="Gene3D" id="1.10.510.10">
    <property type="entry name" value="Transferase(Phosphotransferase) domain 1"/>
    <property type="match status" value="1"/>
</dbReference>
<sequence>MSQMLHILECIRSSNLQEFQDLLNNHDINNVYRCPLWQDGMTPLIAAVVHHREDILDFLLKNGADPNMKSEKKWTALHYVSLSEAPLVFVKKLLEAKAHPNGDAQQPLTPLQIAAVKGRLDVIKELQSAGASPTMSPVTDFDHFVVQIPQERVHCEIQSLCAIFNTMEEISTKEALAVIPQLLEQLITNNGPHIRKAVQKSLYVITEKTNGKKEWDRSFITKLCKTIAPFVDNQHSPEIIVYTYGIFANLLSVEQAVDIFASVKITSVPENVLTFADQTLNHKLSQLNNHLNKHNGECDDGTALPESKAENKRAASEMHEDPNQEVSSTSADQAVPVAESASSGNLSHLKTSNSLRWVLNSKRWRKEFEKLVTIDDSKLIHINSIFYVNDVVFRIARGSEGTEVFLGLREDGTEVAIKRMSKSDYQLLKNEEDLLRLPELDDTSIVRYIDFAEDENFGYLCLQLCEYTLEEYLKTAPNSEQKKKLIKEVLSSLHVLHRQTPPILHRDLKPQNVLIDVLERARLSDFGISRRLPTGQTTYHTRCAGTKDWMAKETLGQKDKVGYKSSSDIQVAGMLIYYILSGGHHPFEGNPFECESNIYKGKYNLDHVQDVMAKDLIEWMIDAEPKNRPKVKECLSHPYFWSRRKRLSFLREVGDKDEVKNYRNPEQELMSSLEKNGAGSYNNWREKIPQEVLQKVEGKKAYAANILALLRFIRNLYVHYDDEAKKVPVMSLFPDLFVCVYKGTKVKEWHSDIMEEMSESEETTDTTGDIMPNQDLKLGVPVSDSSPQPF</sequence>
<dbReference type="SUPFAM" id="SSF56112">
    <property type="entry name" value="Protein kinase-like (PK-like)"/>
    <property type="match status" value="1"/>
</dbReference>
<dbReference type="Pfam" id="PF06479">
    <property type="entry name" value="Ribonuc_2-5A"/>
    <property type="match status" value="1"/>
</dbReference>
<proteinExistence type="predicted"/>
<dbReference type="InParanoid" id="A0A665XGH2"/>
<evidence type="ECO:0000256" key="2">
    <source>
        <dbReference type="ARBA" id="ARBA00022840"/>
    </source>
</evidence>